<evidence type="ECO:0000313" key="4">
    <source>
        <dbReference type="EMBL" id="MBB6211978.1"/>
    </source>
</evidence>
<name>A0A7W9ZJ70_NOVIT</name>
<dbReference type="EMBL" id="JACIIX010000015">
    <property type="protein sequence ID" value="MBB6211978.1"/>
    <property type="molecule type" value="Genomic_DNA"/>
</dbReference>
<feature type="domain" description="Gamma-glutamylcyclotransferase AIG2-like" evidence="3">
    <location>
        <begin position="23"/>
        <end position="127"/>
    </location>
</feature>
<reference evidence="4 5" key="1">
    <citation type="submission" date="2020-08" db="EMBL/GenBank/DDBJ databases">
        <title>Genomic Encyclopedia of Type Strains, Phase IV (KMG-IV): sequencing the most valuable type-strain genomes for metagenomic binning, comparative biology and taxonomic classification.</title>
        <authorList>
            <person name="Goeker M."/>
        </authorList>
    </citation>
    <scope>NUCLEOTIDE SEQUENCE [LARGE SCALE GENOMIC DNA]</scope>
    <source>
        <strain evidence="4 5">DSM 11590</strain>
    </source>
</reference>
<proteinExistence type="predicted"/>
<gene>
    <name evidence="4" type="ORF">FHS48_003424</name>
</gene>
<dbReference type="Pfam" id="PF06094">
    <property type="entry name" value="GGACT"/>
    <property type="match status" value="1"/>
</dbReference>
<dbReference type="PANTHER" id="PTHR31544:SF4">
    <property type="entry name" value="GAMMA-GLUTAMYLCYCLOTRANSFERASE-RELATED"/>
    <property type="match status" value="1"/>
</dbReference>
<dbReference type="InterPro" id="IPR009288">
    <property type="entry name" value="AIG2-like_dom"/>
</dbReference>
<keyword evidence="1" id="KW-0808">Transferase</keyword>
<keyword evidence="5" id="KW-1185">Reference proteome</keyword>
<dbReference type="Gene3D" id="3.10.490.10">
    <property type="entry name" value="Gamma-glutamyl cyclotransferase-like"/>
    <property type="match status" value="1"/>
</dbReference>
<dbReference type="GO" id="GO:0016740">
    <property type="term" value="F:transferase activity"/>
    <property type="evidence" value="ECO:0007669"/>
    <property type="project" value="UniProtKB-KW"/>
</dbReference>
<dbReference type="InterPro" id="IPR045038">
    <property type="entry name" value="AIG2-like"/>
</dbReference>
<accession>A0A7W9ZJ70</accession>
<dbReference type="InterPro" id="IPR036568">
    <property type="entry name" value="GGCT-like_sf"/>
</dbReference>
<dbReference type="Proteomes" id="UP000544872">
    <property type="component" value="Unassembled WGS sequence"/>
</dbReference>
<sequence length="224" mass="24240">MLTFPHHAPQMPAAADACSGLPLFVFGSLMDPDILAGVLGPQRAAAVIRQPAWLSGYRRHSARDEVFPILVPDPHAVEADDTTRHPPVEGFLLRGLTAQDLDRIDYYEGAGYTLRPLTVEVMAAEDGADARPGAGPAAQGAGERRRTGAQVFLSTGLFSDSGVAWDLGHWQQTAKRYALLLTEALMQHWGVTPKDDMEGPAWAAIEARCRDLLAEEDAVFLSAR</sequence>
<evidence type="ECO:0000259" key="3">
    <source>
        <dbReference type="Pfam" id="PF06094"/>
    </source>
</evidence>
<dbReference type="AlphaFoldDB" id="A0A7W9ZJ70"/>
<dbReference type="RefSeq" id="WP_184265218.1">
    <property type="nucleotide sequence ID" value="NZ_JACIIX010000015.1"/>
</dbReference>
<organism evidence="4 5">
    <name type="scientific">Novispirillum itersonii</name>
    <name type="common">Aquaspirillum itersonii</name>
    <dbReference type="NCBI Taxonomy" id="189"/>
    <lineage>
        <taxon>Bacteria</taxon>
        <taxon>Pseudomonadati</taxon>
        <taxon>Pseudomonadota</taxon>
        <taxon>Alphaproteobacteria</taxon>
        <taxon>Rhodospirillales</taxon>
        <taxon>Novispirillaceae</taxon>
        <taxon>Novispirillum</taxon>
    </lineage>
</organism>
<comment type="caution">
    <text evidence="4">The sequence shown here is derived from an EMBL/GenBank/DDBJ whole genome shotgun (WGS) entry which is preliminary data.</text>
</comment>
<protein>
    <recommendedName>
        <fullName evidence="2">Putative gamma-glutamylcyclotransferase</fullName>
    </recommendedName>
</protein>
<evidence type="ECO:0000256" key="2">
    <source>
        <dbReference type="ARBA" id="ARBA00030602"/>
    </source>
</evidence>
<evidence type="ECO:0000313" key="5">
    <source>
        <dbReference type="Proteomes" id="UP000544872"/>
    </source>
</evidence>
<evidence type="ECO:0000256" key="1">
    <source>
        <dbReference type="ARBA" id="ARBA00022679"/>
    </source>
</evidence>
<dbReference type="SUPFAM" id="SSF110857">
    <property type="entry name" value="Gamma-glutamyl cyclotransferase-like"/>
    <property type="match status" value="1"/>
</dbReference>
<dbReference type="PANTHER" id="PTHR31544">
    <property type="entry name" value="AIG2-LIKE PROTEIN D"/>
    <property type="match status" value="1"/>
</dbReference>
<dbReference type="CDD" id="cd06661">
    <property type="entry name" value="GGCT_like"/>
    <property type="match status" value="1"/>
</dbReference>
<dbReference type="InterPro" id="IPR013024">
    <property type="entry name" value="GGCT-like"/>
</dbReference>